<evidence type="ECO:0000313" key="1">
    <source>
        <dbReference type="EMBL" id="PSV01138.1"/>
    </source>
</evidence>
<sequence length="99" mass="10718">MGQKRKPQDVANESVLSLGRGDEARLLSVTKKSAKSVLALCEEIDDAVTAFELLLGDLVSDLLKAPTSKKDATLKLIEAMSNSGKIMRCEISKINKTLK</sequence>
<dbReference type="Proteomes" id="UP000241426">
    <property type="component" value="Unassembled WGS sequence"/>
</dbReference>
<dbReference type="EMBL" id="PYNF01000002">
    <property type="protein sequence ID" value="PSV01138.1"/>
    <property type="molecule type" value="Genomic_DNA"/>
</dbReference>
<proteinExistence type="predicted"/>
<reference evidence="1 2" key="1">
    <citation type="submission" date="2018-01" db="EMBL/GenBank/DDBJ databases">
        <title>Whole genome sequencing of Histamine producing bacteria.</title>
        <authorList>
            <person name="Butler K."/>
        </authorList>
    </citation>
    <scope>NUCLEOTIDE SEQUENCE [LARGE SCALE GENOMIC DNA]</scope>
    <source>
        <strain evidence="1 2">FS-7.2</strain>
    </source>
</reference>
<dbReference type="RefSeq" id="WP_107288865.1">
    <property type="nucleotide sequence ID" value="NZ_PYNF01000002.1"/>
</dbReference>
<accession>A0A2T3KMX7</accession>
<name>A0A2T3KMX7_9GAMM</name>
<comment type="caution">
    <text evidence="1">The sequence shown here is derived from an EMBL/GenBank/DDBJ whole genome shotgun (WGS) entry which is preliminary data.</text>
</comment>
<gene>
    <name evidence="1" type="ORF">C9J27_03705</name>
</gene>
<protein>
    <submittedName>
        <fullName evidence="1">Uncharacterized protein</fullName>
    </submittedName>
</protein>
<dbReference type="AlphaFoldDB" id="A0A2T3KMX7"/>
<evidence type="ECO:0000313" key="2">
    <source>
        <dbReference type="Proteomes" id="UP000241426"/>
    </source>
</evidence>
<organism evidence="1 2">
    <name type="scientific">Photobacterium kishitanii</name>
    <dbReference type="NCBI Taxonomy" id="318456"/>
    <lineage>
        <taxon>Bacteria</taxon>
        <taxon>Pseudomonadati</taxon>
        <taxon>Pseudomonadota</taxon>
        <taxon>Gammaproteobacteria</taxon>
        <taxon>Vibrionales</taxon>
        <taxon>Vibrionaceae</taxon>
        <taxon>Photobacterium</taxon>
    </lineage>
</organism>